<evidence type="ECO:0000256" key="2">
    <source>
        <dbReference type="SAM" id="Phobius"/>
    </source>
</evidence>
<dbReference type="EMBL" id="JACHGT010000012">
    <property type="protein sequence ID" value="MBB6037502.1"/>
    <property type="molecule type" value="Genomic_DNA"/>
</dbReference>
<gene>
    <name evidence="3" type="ORF">HNR73_005378</name>
</gene>
<dbReference type="AlphaFoldDB" id="A0A841FVE7"/>
<dbReference type="RefSeq" id="WP_184790315.1">
    <property type="nucleotide sequence ID" value="NZ_BONT01000093.1"/>
</dbReference>
<keyword evidence="2" id="KW-0472">Membrane</keyword>
<feature type="transmembrane region" description="Helical" evidence="2">
    <location>
        <begin position="32"/>
        <end position="53"/>
    </location>
</feature>
<sequence length="186" mass="19918">MGATLDTGIIDLDQRPPETAGDSRPPWHPRDWPRPVLITVTAVVAILATLLMVRATGTERSAVSAEAIRPASNPWALLYGSAILKLDESGRPVFDGINAVDSGFRLESQLEAGDYRLRFACASEIIGVDVDVLVRGGSGDMVTTKVDCDLDHTDAVFRVEEPLAVSVWVGSHQQASTAYAFAVVAE</sequence>
<organism evidence="3 4">
    <name type="scientific">Phytomonospora endophytica</name>
    <dbReference type="NCBI Taxonomy" id="714109"/>
    <lineage>
        <taxon>Bacteria</taxon>
        <taxon>Bacillati</taxon>
        <taxon>Actinomycetota</taxon>
        <taxon>Actinomycetes</taxon>
        <taxon>Micromonosporales</taxon>
        <taxon>Micromonosporaceae</taxon>
        <taxon>Phytomonospora</taxon>
    </lineage>
</organism>
<name>A0A841FVE7_9ACTN</name>
<dbReference type="Proteomes" id="UP000548476">
    <property type="component" value="Unassembled WGS sequence"/>
</dbReference>
<feature type="region of interest" description="Disordered" evidence="1">
    <location>
        <begin position="1"/>
        <end position="28"/>
    </location>
</feature>
<evidence type="ECO:0000256" key="1">
    <source>
        <dbReference type="SAM" id="MobiDB-lite"/>
    </source>
</evidence>
<evidence type="ECO:0000313" key="3">
    <source>
        <dbReference type="EMBL" id="MBB6037502.1"/>
    </source>
</evidence>
<evidence type="ECO:0000313" key="4">
    <source>
        <dbReference type="Proteomes" id="UP000548476"/>
    </source>
</evidence>
<accession>A0A841FVE7</accession>
<protein>
    <submittedName>
        <fullName evidence="3">Uncharacterized protein</fullName>
    </submittedName>
</protein>
<reference evidence="3 4" key="1">
    <citation type="submission" date="2020-08" db="EMBL/GenBank/DDBJ databases">
        <title>Genomic Encyclopedia of Type Strains, Phase IV (KMG-IV): sequencing the most valuable type-strain genomes for metagenomic binning, comparative biology and taxonomic classification.</title>
        <authorList>
            <person name="Goeker M."/>
        </authorList>
    </citation>
    <scope>NUCLEOTIDE SEQUENCE [LARGE SCALE GENOMIC DNA]</scope>
    <source>
        <strain evidence="3 4">YIM 65646</strain>
    </source>
</reference>
<proteinExistence type="predicted"/>
<comment type="caution">
    <text evidence="3">The sequence shown here is derived from an EMBL/GenBank/DDBJ whole genome shotgun (WGS) entry which is preliminary data.</text>
</comment>
<keyword evidence="2" id="KW-0812">Transmembrane</keyword>
<keyword evidence="4" id="KW-1185">Reference proteome</keyword>
<keyword evidence="2" id="KW-1133">Transmembrane helix</keyword>